<keyword evidence="9" id="KW-1133">Transmembrane helix</keyword>
<proteinExistence type="predicted"/>
<keyword evidence="2" id="KW-0813">Transport</keyword>
<dbReference type="GO" id="GO:0003400">
    <property type="term" value="P:regulation of COPII vesicle coating"/>
    <property type="evidence" value="ECO:0007669"/>
    <property type="project" value="TreeGrafter"/>
</dbReference>
<protein>
    <submittedName>
        <fullName evidence="12">Uncharacterized protein</fullName>
    </submittedName>
</protein>
<dbReference type="GO" id="GO:0005085">
    <property type="term" value="F:guanyl-nucleotide exchange factor activity"/>
    <property type="evidence" value="ECO:0007669"/>
    <property type="project" value="InterPro"/>
</dbReference>
<keyword evidence="3" id="KW-0853">WD repeat</keyword>
<dbReference type="GO" id="GO:0005789">
    <property type="term" value="C:endoplasmic reticulum membrane"/>
    <property type="evidence" value="ECO:0007669"/>
    <property type="project" value="UniProtKB-SubCell"/>
</dbReference>
<dbReference type="InterPro" id="IPR036322">
    <property type="entry name" value="WD40_repeat_dom_sf"/>
</dbReference>
<evidence type="ECO:0000256" key="1">
    <source>
        <dbReference type="ARBA" id="ARBA00004389"/>
    </source>
</evidence>
<reference evidence="12" key="1">
    <citation type="submission" date="2022-11" db="UniProtKB">
        <authorList>
            <consortium name="WormBaseParasite"/>
        </authorList>
    </citation>
    <scope>IDENTIFICATION</scope>
</reference>
<evidence type="ECO:0000256" key="3">
    <source>
        <dbReference type="ARBA" id="ARBA00022574"/>
    </source>
</evidence>
<dbReference type="Proteomes" id="UP000887577">
    <property type="component" value="Unplaced"/>
</dbReference>
<dbReference type="SUPFAM" id="SSF50978">
    <property type="entry name" value="WD40 repeat-like"/>
    <property type="match status" value="1"/>
</dbReference>
<evidence type="ECO:0000256" key="9">
    <source>
        <dbReference type="ARBA" id="ARBA00022989"/>
    </source>
</evidence>
<evidence type="ECO:0000313" key="12">
    <source>
        <dbReference type="WBParaSite" id="PSU_v2.g18828.t1"/>
    </source>
</evidence>
<keyword evidence="8" id="KW-0653">Protein transport</keyword>
<comment type="subcellular location">
    <subcellularLocation>
        <location evidence="1">Endoplasmic reticulum membrane</location>
        <topology evidence="1">Single-pass membrane protein</topology>
    </subcellularLocation>
</comment>
<evidence type="ECO:0000256" key="2">
    <source>
        <dbReference type="ARBA" id="ARBA00022448"/>
    </source>
</evidence>
<keyword evidence="6" id="KW-0256">Endoplasmic reticulum</keyword>
<sequence>MLLTVGNDVNLWHISTEKKLQTLPESAALPNSKYKCRSVRFVNLNPQSKRAFFIAAHNCRIRNSKQDCKLSLWAFDQETVSFSTLAVKEVAKDAISSLTVSNCNSMVAVGTQTGGVFVFDTRSLNNFFHVEHLIRHQWEELNKVMEIKVLKHSFLE</sequence>
<dbReference type="GO" id="GO:0006888">
    <property type="term" value="P:endoplasmic reticulum to Golgi vesicle-mediated transport"/>
    <property type="evidence" value="ECO:0007669"/>
    <property type="project" value="TreeGrafter"/>
</dbReference>
<keyword evidence="7" id="KW-0931">ER-Golgi transport</keyword>
<dbReference type="Gene3D" id="2.130.10.10">
    <property type="entry name" value="YVTN repeat-like/Quinoprotein amine dehydrogenase"/>
    <property type="match status" value="1"/>
</dbReference>
<dbReference type="InterPro" id="IPR045260">
    <property type="entry name" value="Sec12-like"/>
</dbReference>
<dbReference type="AlphaFoldDB" id="A0A914YNB8"/>
<keyword evidence="4" id="KW-0812">Transmembrane</keyword>
<dbReference type="GO" id="GO:0015031">
    <property type="term" value="P:protein transport"/>
    <property type="evidence" value="ECO:0007669"/>
    <property type="project" value="UniProtKB-KW"/>
</dbReference>
<evidence type="ECO:0000256" key="4">
    <source>
        <dbReference type="ARBA" id="ARBA00022692"/>
    </source>
</evidence>
<evidence type="ECO:0000256" key="5">
    <source>
        <dbReference type="ARBA" id="ARBA00022737"/>
    </source>
</evidence>
<evidence type="ECO:0000256" key="8">
    <source>
        <dbReference type="ARBA" id="ARBA00022927"/>
    </source>
</evidence>
<name>A0A914YNB8_9BILA</name>
<dbReference type="PANTHER" id="PTHR23284">
    <property type="entry name" value="PROLACTIN REGULATORY ELEMENT BINDING PROTEIN"/>
    <property type="match status" value="1"/>
</dbReference>
<evidence type="ECO:0000256" key="6">
    <source>
        <dbReference type="ARBA" id="ARBA00022824"/>
    </source>
</evidence>
<keyword evidence="11" id="KW-1185">Reference proteome</keyword>
<dbReference type="WBParaSite" id="PSU_v2.g18828.t1">
    <property type="protein sequence ID" value="PSU_v2.g18828.t1"/>
    <property type="gene ID" value="PSU_v2.g18828"/>
</dbReference>
<accession>A0A914YNB8</accession>
<evidence type="ECO:0000313" key="11">
    <source>
        <dbReference type="Proteomes" id="UP000887577"/>
    </source>
</evidence>
<organism evidence="11 12">
    <name type="scientific">Panagrolaimus superbus</name>
    <dbReference type="NCBI Taxonomy" id="310955"/>
    <lineage>
        <taxon>Eukaryota</taxon>
        <taxon>Metazoa</taxon>
        <taxon>Ecdysozoa</taxon>
        <taxon>Nematoda</taxon>
        <taxon>Chromadorea</taxon>
        <taxon>Rhabditida</taxon>
        <taxon>Tylenchina</taxon>
        <taxon>Panagrolaimomorpha</taxon>
        <taxon>Panagrolaimoidea</taxon>
        <taxon>Panagrolaimidae</taxon>
        <taxon>Panagrolaimus</taxon>
    </lineage>
</organism>
<keyword evidence="5" id="KW-0677">Repeat</keyword>
<evidence type="ECO:0000256" key="7">
    <source>
        <dbReference type="ARBA" id="ARBA00022892"/>
    </source>
</evidence>
<dbReference type="InterPro" id="IPR015943">
    <property type="entry name" value="WD40/YVTN_repeat-like_dom_sf"/>
</dbReference>
<evidence type="ECO:0000256" key="10">
    <source>
        <dbReference type="ARBA" id="ARBA00023136"/>
    </source>
</evidence>
<keyword evidence="10" id="KW-0472">Membrane</keyword>
<dbReference type="PANTHER" id="PTHR23284:SF0">
    <property type="entry name" value="PROLACTIN REGULATORY ELEMENT-BINDING PROTEIN"/>
    <property type="match status" value="1"/>
</dbReference>